<dbReference type="Gene3D" id="1.10.8.260">
    <property type="entry name" value="HI0933 insert domain-like"/>
    <property type="match status" value="1"/>
</dbReference>
<dbReference type="SUPFAM" id="SSF51905">
    <property type="entry name" value="FAD/NAD(P)-binding domain"/>
    <property type="match status" value="1"/>
</dbReference>
<evidence type="ECO:0000313" key="7">
    <source>
        <dbReference type="EMBL" id="SEK62515.1"/>
    </source>
</evidence>
<feature type="domain" description="RsdA/BaiN/AoA(So)-like Rossmann fold-like" evidence="5">
    <location>
        <begin position="9"/>
        <end position="397"/>
    </location>
</feature>
<name>A0A1H7IP41_9FIRM</name>
<dbReference type="SUPFAM" id="SSF160996">
    <property type="entry name" value="HI0933 insert domain-like"/>
    <property type="match status" value="1"/>
</dbReference>
<protein>
    <recommendedName>
        <fullName evidence="9">Aminoacetone oxidase family FAD-binding enzyme</fullName>
    </recommendedName>
</protein>
<dbReference type="InterPro" id="IPR023166">
    <property type="entry name" value="BaiN-like_dom_sf"/>
</dbReference>
<keyword evidence="2" id="KW-0285">Flavoprotein</keyword>
<keyword evidence="4" id="KW-1133">Transmembrane helix</keyword>
<dbReference type="RefSeq" id="WP_074790510.1">
    <property type="nucleotide sequence ID" value="NZ_FNZX01000007.1"/>
</dbReference>
<feature type="domain" description="RsdA/BaiN/AoA(So)-like insert" evidence="6">
    <location>
        <begin position="188"/>
        <end position="344"/>
    </location>
</feature>
<dbReference type="Proteomes" id="UP000182321">
    <property type="component" value="Unassembled WGS sequence"/>
</dbReference>
<reference evidence="8" key="1">
    <citation type="submission" date="2016-10" db="EMBL/GenBank/DDBJ databases">
        <authorList>
            <person name="Varghese N."/>
        </authorList>
    </citation>
    <scope>NUCLEOTIDE SEQUENCE [LARGE SCALE GENOMIC DNA]</scope>
    <source>
        <strain evidence="8">ACV-9</strain>
    </source>
</reference>
<feature type="transmembrane region" description="Helical" evidence="4">
    <location>
        <begin position="12"/>
        <end position="36"/>
    </location>
</feature>
<organism evidence="7 8">
    <name type="scientific">Pseudobutyrivibrio ruminis</name>
    <dbReference type="NCBI Taxonomy" id="46206"/>
    <lineage>
        <taxon>Bacteria</taxon>
        <taxon>Bacillati</taxon>
        <taxon>Bacillota</taxon>
        <taxon>Clostridia</taxon>
        <taxon>Lachnospirales</taxon>
        <taxon>Lachnospiraceae</taxon>
        <taxon>Pseudobutyrivibrio</taxon>
    </lineage>
</organism>
<keyword evidence="4" id="KW-0472">Membrane</keyword>
<dbReference type="InterPro" id="IPR057661">
    <property type="entry name" value="RsdA/BaiN/AoA(So)_Rossmann"/>
</dbReference>
<evidence type="ECO:0000256" key="2">
    <source>
        <dbReference type="ARBA" id="ARBA00022630"/>
    </source>
</evidence>
<keyword evidence="8" id="KW-1185">Reference proteome</keyword>
<dbReference type="Gene3D" id="2.40.30.10">
    <property type="entry name" value="Translation factors"/>
    <property type="match status" value="1"/>
</dbReference>
<sequence length="404" mass="44529">MNTDEKVYDVCIIGAGFSGLVLAIKLARAGLLVCLVELNRMVGRRILSTGNGRCNFTNSRMGAQYYYSNHSLDFISDNHNDLRQFLNELGVYDKDLDGYYYPITNQAKTVREALENEISFLGIDVLLDNRVTEVSKADLFKVTTTRTIVNAKKVCVASGGLAAATLGSSKIGYKIAQSFKMKTTKLSPALVGVKSSSQCLKELAGVRATGVVSYKDYSCEGEIQFNKDSVSGYPIMCISRFIGFDELDKKLSDIRIDFIPYLSAEQLKDELTKRFNRNPKATILTALVGLCNEKAIEQVVSYSRIYGDTTVDRLDEEDVENLVYFFKNFTISVDGTKGFDSAQVTAGGVDLSEIDTSSMESLKCKGLYFTGEVLDVDGICGGYNLNWAYTSADIASKSIIKELQ</sequence>
<dbReference type="PANTHER" id="PTHR42887:SF2">
    <property type="entry name" value="OS12G0638800 PROTEIN"/>
    <property type="match status" value="1"/>
</dbReference>
<gene>
    <name evidence="7" type="ORF">SAMN02910377_01398</name>
</gene>
<dbReference type="AlphaFoldDB" id="A0A1H7IP41"/>
<evidence type="ECO:0000256" key="1">
    <source>
        <dbReference type="ARBA" id="ARBA00001974"/>
    </source>
</evidence>
<dbReference type="Pfam" id="PF22780">
    <property type="entry name" value="HI0933_like_1st"/>
    <property type="match status" value="1"/>
</dbReference>
<evidence type="ECO:0000256" key="3">
    <source>
        <dbReference type="ARBA" id="ARBA00022827"/>
    </source>
</evidence>
<dbReference type="NCBIfam" id="TIGR00275">
    <property type="entry name" value="aminoacetone oxidase family FAD-binding enzyme"/>
    <property type="match status" value="1"/>
</dbReference>
<keyword evidence="3" id="KW-0274">FAD</keyword>
<dbReference type="Pfam" id="PF03486">
    <property type="entry name" value="HI0933_like"/>
    <property type="match status" value="1"/>
</dbReference>
<evidence type="ECO:0000259" key="6">
    <source>
        <dbReference type="Pfam" id="PF22780"/>
    </source>
</evidence>
<keyword evidence="4" id="KW-0812">Transmembrane</keyword>
<dbReference type="PRINTS" id="PR00411">
    <property type="entry name" value="PNDRDTASEI"/>
</dbReference>
<dbReference type="Gene3D" id="3.50.50.60">
    <property type="entry name" value="FAD/NAD(P)-binding domain"/>
    <property type="match status" value="1"/>
</dbReference>
<evidence type="ECO:0008006" key="9">
    <source>
        <dbReference type="Google" id="ProtNLM"/>
    </source>
</evidence>
<evidence type="ECO:0000259" key="5">
    <source>
        <dbReference type="Pfam" id="PF03486"/>
    </source>
</evidence>
<dbReference type="PANTHER" id="PTHR42887">
    <property type="entry name" value="OS12G0638800 PROTEIN"/>
    <property type="match status" value="1"/>
</dbReference>
<proteinExistence type="predicted"/>
<evidence type="ECO:0000256" key="4">
    <source>
        <dbReference type="SAM" id="Phobius"/>
    </source>
</evidence>
<dbReference type="EMBL" id="FNZX01000007">
    <property type="protein sequence ID" value="SEK62515.1"/>
    <property type="molecule type" value="Genomic_DNA"/>
</dbReference>
<dbReference type="InterPro" id="IPR036188">
    <property type="entry name" value="FAD/NAD-bd_sf"/>
</dbReference>
<dbReference type="InterPro" id="IPR004792">
    <property type="entry name" value="BaiN-like"/>
</dbReference>
<comment type="cofactor">
    <cofactor evidence="1">
        <name>FAD</name>
        <dbReference type="ChEBI" id="CHEBI:57692"/>
    </cofactor>
</comment>
<accession>A0A1H7IP41</accession>
<evidence type="ECO:0000313" key="8">
    <source>
        <dbReference type="Proteomes" id="UP000182321"/>
    </source>
</evidence>
<dbReference type="InterPro" id="IPR055178">
    <property type="entry name" value="RsdA/BaiN/AoA(So)-like_dom"/>
</dbReference>